<dbReference type="NCBIfam" id="NF040569">
    <property type="entry name" value="DUF2007_rel"/>
    <property type="match status" value="1"/>
</dbReference>
<accession>A0ABM8IF62</accession>
<proteinExistence type="predicted"/>
<name>A0ABM8IF62_9BACE</name>
<evidence type="ECO:0000313" key="2">
    <source>
        <dbReference type="EMBL" id="BEH00283.1"/>
    </source>
</evidence>
<gene>
    <name evidence="2" type="ORF">BSYN_25470</name>
</gene>
<keyword evidence="3" id="KW-1185">Reference proteome</keyword>
<dbReference type="SUPFAM" id="SSF54913">
    <property type="entry name" value="GlnB-like"/>
    <property type="match status" value="1"/>
</dbReference>
<dbReference type="RefSeq" id="WP_353331492.1">
    <property type="nucleotide sequence ID" value="NZ_AP028055.1"/>
</dbReference>
<evidence type="ECO:0000259" key="1">
    <source>
        <dbReference type="Pfam" id="PF09413"/>
    </source>
</evidence>
<dbReference type="InterPro" id="IPR018551">
    <property type="entry name" value="DUF2007"/>
</dbReference>
<reference evidence="2 3" key="1">
    <citation type="submission" date="2023-04" db="EMBL/GenBank/DDBJ databases">
        <title>Draft genome sequence of acteroides sedimenti strain YN3PY1.</title>
        <authorList>
            <person name="Yoshida N."/>
        </authorList>
    </citation>
    <scope>NUCLEOTIDE SEQUENCE [LARGE SCALE GENOMIC DNA]</scope>
    <source>
        <strain evidence="2 3">YN3PY1</strain>
    </source>
</reference>
<organism evidence="2 3">
    <name type="scientific">Bacteroides sedimenti</name>
    <dbReference type="NCBI Taxonomy" id="2136147"/>
    <lineage>
        <taxon>Bacteria</taxon>
        <taxon>Pseudomonadati</taxon>
        <taxon>Bacteroidota</taxon>
        <taxon>Bacteroidia</taxon>
        <taxon>Bacteroidales</taxon>
        <taxon>Bacteroidaceae</taxon>
        <taxon>Bacteroides</taxon>
    </lineage>
</organism>
<protein>
    <recommendedName>
        <fullName evidence="1">DUF2007 domain-containing protein</fullName>
    </recommendedName>
</protein>
<sequence>MGEKDKISLIEVFFGTPWEAELIKGLLESAGIDVALKNYGLVNFVPTQSTDFGAGGGISVLVFKDDYEIARQLIESRENLK</sequence>
<dbReference type="InterPro" id="IPR011322">
    <property type="entry name" value="N-reg_PII-like_a/b"/>
</dbReference>
<dbReference type="Pfam" id="PF09413">
    <property type="entry name" value="DUF2007"/>
    <property type="match status" value="1"/>
</dbReference>
<evidence type="ECO:0000313" key="3">
    <source>
        <dbReference type="Proteomes" id="UP001496674"/>
    </source>
</evidence>
<feature type="domain" description="DUF2007" evidence="1">
    <location>
        <begin position="11"/>
        <end position="77"/>
    </location>
</feature>
<dbReference type="EMBL" id="AP028055">
    <property type="protein sequence ID" value="BEH00283.1"/>
    <property type="molecule type" value="Genomic_DNA"/>
</dbReference>
<dbReference type="Proteomes" id="UP001496674">
    <property type="component" value="Chromosome"/>
</dbReference>